<sequence length="137" mass="14219">MIALDTNVVSELMRGSRADPRVVTWLRALTEQPVTTVIARAEILGGIALLPGGRRRDELSRAADAAFGGLGICLPLTGQGAATYAEIVAARRASGRPISGFDALIAAITLDAGASLATRNTDDFEGLGLVLVDPFTT</sequence>
<dbReference type="GO" id="GO:0016787">
    <property type="term" value="F:hydrolase activity"/>
    <property type="evidence" value="ECO:0007669"/>
    <property type="project" value="UniProtKB-KW"/>
</dbReference>
<evidence type="ECO:0000256" key="4">
    <source>
        <dbReference type="ARBA" id="ARBA00022723"/>
    </source>
</evidence>
<evidence type="ECO:0000256" key="7">
    <source>
        <dbReference type="ARBA" id="ARBA00038093"/>
    </source>
</evidence>
<evidence type="ECO:0000256" key="2">
    <source>
        <dbReference type="ARBA" id="ARBA00022649"/>
    </source>
</evidence>
<dbReference type="PANTHER" id="PTHR33653">
    <property type="entry name" value="RIBONUCLEASE VAPC2"/>
    <property type="match status" value="1"/>
</dbReference>
<comment type="cofactor">
    <cofactor evidence="1">
        <name>Mg(2+)</name>
        <dbReference type="ChEBI" id="CHEBI:18420"/>
    </cofactor>
</comment>
<feature type="domain" description="PIN" evidence="8">
    <location>
        <begin position="2"/>
        <end position="124"/>
    </location>
</feature>
<evidence type="ECO:0000256" key="6">
    <source>
        <dbReference type="ARBA" id="ARBA00022842"/>
    </source>
</evidence>
<dbReference type="InterPro" id="IPR050556">
    <property type="entry name" value="Type_II_TA_system_RNase"/>
</dbReference>
<dbReference type="CDD" id="cd18731">
    <property type="entry name" value="PIN_NgFitB-like"/>
    <property type="match status" value="1"/>
</dbReference>
<keyword evidence="2" id="KW-1277">Toxin-antitoxin system</keyword>
<comment type="similarity">
    <text evidence="7">Belongs to the PINc/VapC protein family.</text>
</comment>
<dbReference type="EMBL" id="CZKA01000014">
    <property type="protein sequence ID" value="CUR54736.1"/>
    <property type="molecule type" value="Genomic_DNA"/>
</dbReference>
<dbReference type="Pfam" id="PF01850">
    <property type="entry name" value="PIN"/>
    <property type="match status" value="1"/>
</dbReference>
<evidence type="ECO:0000313" key="9">
    <source>
        <dbReference type="EMBL" id="CUR54736.1"/>
    </source>
</evidence>
<keyword evidence="4" id="KW-0479">Metal-binding</keyword>
<reference evidence="9" key="1">
    <citation type="submission" date="2015-08" db="EMBL/GenBank/DDBJ databases">
        <authorList>
            <person name="Babu N.S."/>
            <person name="Beckwith C.J."/>
            <person name="Beseler K.G."/>
            <person name="Brison A."/>
            <person name="Carone J.V."/>
            <person name="Caskin T.P."/>
            <person name="Diamond M."/>
            <person name="Durham M.E."/>
            <person name="Foxe J.M."/>
            <person name="Go M."/>
            <person name="Henderson B.A."/>
            <person name="Jones I.B."/>
            <person name="McGettigan J.A."/>
            <person name="Micheletti S.J."/>
            <person name="Nasrallah M.E."/>
            <person name="Ortiz D."/>
            <person name="Piller C.R."/>
            <person name="Privatt S.R."/>
            <person name="Schneider S.L."/>
            <person name="Sharp S."/>
            <person name="Smith T.C."/>
            <person name="Stanton J.D."/>
            <person name="Ullery H.E."/>
            <person name="Wilson R.J."/>
            <person name="Serrano M.G."/>
            <person name="Buck G."/>
            <person name="Lee V."/>
            <person name="Wang Y."/>
            <person name="Carvalho R."/>
            <person name="Voegtly L."/>
            <person name="Shi R."/>
            <person name="Duckworth R."/>
            <person name="Johnson A."/>
            <person name="Loviza R."/>
            <person name="Walstead R."/>
            <person name="Shah Z."/>
            <person name="Kiflezghi M."/>
            <person name="Wade K."/>
            <person name="Ball S.L."/>
            <person name="Bradley K.W."/>
            <person name="Asai D.J."/>
            <person name="Bowman C.A."/>
            <person name="Russell D.A."/>
            <person name="Pope W.H."/>
            <person name="Jacobs-Sera D."/>
            <person name="Hendrix R.W."/>
            <person name="Hatfull G.F."/>
        </authorList>
    </citation>
    <scope>NUCLEOTIDE SEQUENCE</scope>
</reference>
<keyword evidence="5" id="KW-0378">Hydrolase</keyword>
<evidence type="ECO:0000256" key="5">
    <source>
        <dbReference type="ARBA" id="ARBA00022801"/>
    </source>
</evidence>
<dbReference type="InterPro" id="IPR029060">
    <property type="entry name" value="PIN-like_dom_sf"/>
</dbReference>
<accession>A0A2P2BYA6</accession>
<keyword evidence="6" id="KW-0460">Magnesium</keyword>
<keyword evidence="3" id="KW-0540">Nuclease</keyword>
<organism evidence="9">
    <name type="scientific">metagenome</name>
    <dbReference type="NCBI Taxonomy" id="256318"/>
    <lineage>
        <taxon>unclassified sequences</taxon>
        <taxon>metagenomes</taxon>
    </lineage>
</organism>
<dbReference type="AlphaFoldDB" id="A0A2P2BYA6"/>
<evidence type="ECO:0000256" key="3">
    <source>
        <dbReference type="ARBA" id="ARBA00022722"/>
    </source>
</evidence>
<dbReference type="PANTHER" id="PTHR33653:SF1">
    <property type="entry name" value="RIBONUCLEASE VAPC2"/>
    <property type="match status" value="1"/>
</dbReference>
<dbReference type="Gene3D" id="3.40.50.1010">
    <property type="entry name" value="5'-nuclease"/>
    <property type="match status" value="1"/>
</dbReference>
<evidence type="ECO:0000259" key="8">
    <source>
        <dbReference type="Pfam" id="PF01850"/>
    </source>
</evidence>
<proteinExistence type="inferred from homology"/>
<dbReference type="InterPro" id="IPR022907">
    <property type="entry name" value="VapC_family"/>
</dbReference>
<dbReference type="GO" id="GO:0004540">
    <property type="term" value="F:RNA nuclease activity"/>
    <property type="evidence" value="ECO:0007669"/>
    <property type="project" value="InterPro"/>
</dbReference>
<dbReference type="InterPro" id="IPR002716">
    <property type="entry name" value="PIN_dom"/>
</dbReference>
<evidence type="ECO:0000256" key="1">
    <source>
        <dbReference type="ARBA" id="ARBA00001946"/>
    </source>
</evidence>
<dbReference type="HAMAP" id="MF_00265">
    <property type="entry name" value="VapC_Nob1"/>
    <property type="match status" value="1"/>
</dbReference>
<dbReference type="SUPFAM" id="SSF88723">
    <property type="entry name" value="PIN domain-like"/>
    <property type="match status" value="1"/>
</dbReference>
<name>A0A2P2BYA6_9ZZZZ</name>
<gene>
    <name evidence="9" type="ORF">NOCA2210086</name>
</gene>
<dbReference type="GO" id="GO:0046872">
    <property type="term" value="F:metal ion binding"/>
    <property type="evidence" value="ECO:0007669"/>
    <property type="project" value="UniProtKB-KW"/>
</dbReference>
<protein>
    <recommendedName>
        <fullName evidence="8">PIN domain-containing protein</fullName>
    </recommendedName>
</protein>